<reference evidence="13 14" key="1">
    <citation type="journal article" date="2015" name="Nature">
        <title>rRNA introns, odd ribosomes, and small enigmatic genomes across a large radiation of phyla.</title>
        <authorList>
            <person name="Brown C.T."/>
            <person name="Hug L.A."/>
            <person name="Thomas B.C."/>
            <person name="Sharon I."/>
            <person name="Castelle C.J."/>
            <person name="Singh A."/>
            <person name="Wilkins M.J."/>
            <person name="Williams K.H."/>
            <person name="Banfield J.F."/>
        </authorList>
    </citation>
    <scope>NUCLEOTIDE SEQUENCE [LARGE SCALE GENOMIC DNA]</scope>
</reference>
<evidence type="ECO:0000256" key="2">
    <source>
        <dbReference type="ARBA" id="ARBA00012438"/>
    </source>
</evidence>
<feature type="domain" description="PAC" evidence="12">
    <location>
        <begin position="303"/>
        <end position="362"/>
    </location>
</feature>
<keyword evidence="9" id="KW-1133">Transmembrane helix</keyword>
<dbReference type="InterPro" id="IPR036097">
    <property type="entry name" value="HisK_dim/P_sf"/>
</dbReference>
<evidence type="ECO:0000256" key="5">
    <source>
        <dbReference type="ARBA" id="ARBA00022741"/>
    </source>
</evidence>
<dbReference type="InterPro" id="IPR005467">
    <property type="entry name" value="His_kinase_dom"/>
</dbReference>
<keyword evidence="6 13" id="KW-0418">Kinase</keyword>
<dbReference type="InterPro" id="IPR036890">
    <property type="entry name" value="HATPase_C_sf"/>
</dbReference>
<keyword evidence="7" id="KW-0067">ATP-binding</keyword>
<dbReference type="SMART" id="SM00388">
    <property type="entry name" value="HisKA"/>
    <property type="match status" value="1"/>
</dbReference>
<dbReference type="InterPro" id="IPR000014">
    <property type="entry name" value="PAS"/>
</dbReference>
<name>A0A0G0NHG9_9BACT</name>
<dbReference type="Gene3D" id="3.30.450.20">
    <property type="entry name" value="PAS domain"/>
    <property type="match status" value="1"/>
</dbReference>
<dbReference type="Pfam" id="PF08448">
    <property type="entry name" value="PAS_4"/>
    <property type="match status" value="1"/>
</dbReference>
<dbReference type="InterPro" id="IPR035965">
    <property type="entry name" value="PAS-like_dom_sf"/>
</dbReference>
<comment type="catalytic activity">
    <reaction evidence="1">
        <text>ATP + protein L-histidine = ADP + protein N-phospho-L-histidine.</text>
        <dbReference type="EC" id="2.7.13.3"/>
    </reaction>
</comment>
<feature type="transmembrane region" description="Helical" evidence="9">
    <location>
        <begin position="205"/>
        <end position="228"/>
    </location>
</feature>
<dbReference type="Pfam" id="PF02518">
    <property type="entry name" value="HATPase_c"/>
    <property type="match status" value="1"/>
</dbReference>
<keyword evidence="8" id="KW-0902">Two-component regulatory system</keyword>
<keyword evidence="4" id="KW-0808">Transferase</keyword>
<evidence type="ECO:0000259" key="12">
    <source>
        <dbReference type="PROSITE" id="PS50113"/>
    </source>
</evidence>
<organism evidence="13 14">
    <name type="scientific">Candidatus Daviesbacteria bacterium GW2011_GWF2_38_6</name>
    <dbReference type="NCBI Taxonomy" id="1618432"/>
    <lineage>
        <taxon>Bacteria</taxon>
        <taxon>Candidatus Daviesiibacteriota</taxon>
    </lineage>
</organism>
<gene>
    <name evidence="13" type="ORF">US99_C0068G0001</name>
</gene>
<feature type="transmembrane region" description="Helical" evidence="9">
    <location>
        <begin position="57"/>
        <end position="77"/>
    </location>
</feature>
<evidence type="ECO:0000256" key="7">
    <source>
        <dbReference type="ARBA" id="ARBA00022840"/>
    </source>
</evidence>
<dbReference type="InterPro" id="IPR003661">
    <property type="entry name" value="HisK_dim/P_dom"/>
</dbReference>
<dbReference type="PANTHER" id="PTHR43065">
    <property type="entry name" value="SENSOR HISTIDINE KINASE"/>
    <property type="match status" value="1"/>
</dbReference>
<accession>A0A0G0NHG9</accession>
<dbReference type="GO" id="GO:0005524">
    <property type="term" value="F:ATP binding"/>
    <property type="evidence" value="ECO:0007669"/>
    <property type="project" value="UniProtKB-KW"/>
</dbReference>
<dbReference type="SMART" id="SM00091">
    <property type="entry name" value="PAS"/>
    <property type="match status" value="1"/>
</dbReference>
<dbReference type="EMBL" id="LBVC01000068">
    <property type="protein sequence ID" value="KKQ76551.1"/>
    <property type="molecule type" value="Genomic_DNA"/>
</dbReference>
<dbReference type="GO" id="GO:0000155">
    <property type="term" value="F:phosphorelay sensor kinase activity"/>
    <property type="evidence" value="ECO:0007669"/>
    <property type="project" value="InterPro"/>
</dbReference>
<dbReference type="InterPro" id="IPR013656">
    <property type="entry name" value="PAS_4"/>
</dbReference>
<feature type="transmembrane region" description="Helical" evidence="9">
    <location>
        <begin position="162"/>
        <end position="185"/>
    </location>
</feature>
<dbReference type="PROSITE" id="PS50113">
    <property type="entry name" value="PAC"/>
    <property type="match status" value="1"/>
</dbReference>
<dbReference type="PROSITE" id="PS50109">
    <property type="entry name" value="HIS_KIN"/>
    <property type="match status" value="1"/>
</dbReference>
<evidence type="ECO:0000256" key="8">
    <source>
        <dbReference type="ARBA" id="ARBA00023012"/>
    </source>
</evidence>
<dbReference type="Pfam" id="PF00512">
    <property type="entry name" value="HisKA"/>
    <property type="match status" value="1"/>
</dbReference>
<dbReference type="SUPFAM" id="SSF55785">
    <property type="entry name" value="PYP-like sensor domain (PAS domain)"/>
    <property type="match status" value="1"/>
</dbReference>
<dbReference type="Gene3D" id="1.10.287.130">
    <property type="match status" value="1"/>
</dbReference>
<evidence type="ECO:0000256" key="3">
    <source>
        <dbReference type="ARBA" id="ARBA00022553"/>
    </source>
</evidence>
<protein>
    <recommendedName>
        <fullName evidence="2">histidine kinase</fullName>
        <ecNumber evidence="2">2.7.13.3</ecNumber>
    </recommendedName>
</protein>
<evidence type="ECO:0000256" key="1">
    <source>
        <dbReference type="ARBA" id="ARBA00000085"/>
    </source>
</evidence>
<dbReference type="PANTHER" id="PTHR43065:SF10">
    <property type="entry name" value="PEROXIDE STRESS-ACTIVATED HISTIDINE KINASE MAK3"/>
    <property type="match status" value="1"/>
</dbReference>
<dbReference type="SMART" id="SM00387">
    <property type="entry name" value="HATPase_c"/>
    <property type="match status" value="1"/>
</dbReference>
<dbReference type="CDD" id="cd00082">
    <property type="entry name" value="HisKA"/>
    <property type="match status" value="1"/>
</dbReference>
<evidence type="ECO:0000256" key="6">
    <source>
        <dbReference type="ARBA" id="ARBA00022777"/>
    </source>
</evidence>
<dbReference type="Gene3D" id="3.30.565.10">
    <property type="entry name" value="Histidine kinase-like ATPase, C-terminal domain"/>
    <property type="match status" value="1"/>
</dbReference>
<dbReference type="EC" id="2.7.13.3" evidence="2"/>
<dbReference type="SUPFAM" id="SSF55874">
    <property type="entry name" value="ATPase domain of HSP90 chaperone/DNA topoisomerase II/histidine kinase"/>
    <property type="match status" value="1"/>
</dbReference>
<dbReference type="PROSITE" id="PS50112">
    <property type="entry name" value="PAS"/>
    <property type="match status" value="1"/>
</dbReference>
<evidence type="ECO:0000259" key="10">
    <source>
        <dbReference type="PROSITE" id="PS50109"/>
    </source>
</evidence>
<sequence>MSNELPSPSASGGLIAPFTLPEDGQLFCKFGVTNMLQEEAIRLVLIEKIRWLTRLRWIAIGGILLTSYVTSRLIVFIPDAAPFYAIAGLMTLFNVGSLFWAGRSRKLSLVRVNAVTQCIVDSFSLVSLIHFTGGIENPFFIYFVFHAMIAGILLPRWLSYSVAFYMSSLFGSVVFLEYSSFIPHYHIDIFPSTIYGENLWQNQGYILAVFFILVSTLFLSVYFTTYIMERLRKTRNELVLESNKYETVIENMADGVIFINPDGRVAFCNSAAERIRNVKREDIVGKTVFEYHPTHLVRTLNNILDEFKSGKKDSFRRKMRVNDDYSYNTYTPVFSREGKFLGAMLLSQDLTERKRLESDLIKAERLATIGKMSARVAHEIKNPLSSISLNIELLHDELKGYEGVATKEAINLLASIMAEVDRLTGVSEEYLQFARLPNLPLKARSVNAILLELTRFLREEISEDNIILTEDYEKDLPLVAVDENQMKQAFLNILKNSFEAMPDGGKLCVRTGRGHNGAVVVHITDTGIGIDEEKLEKIFDPFYTTKDIGTGLGLAVSQQIIREHGGEVHCQSAPGQGTTFAIQLPKAEEL</sequence>
<evidence type="ECO:0000256" key="4">
    <source>
        <dbReference type="ARBA" id="ARBA00022679"/>
    </source>
</evidence>
<evidence type="ECO:0000259" key="11">
    <source>
        <dbReference type="PROSITE" id="PS50112"/>
    </source>
</evidence>
<dbReference type="AlphaFoldDB" id="A0A0G0NHG9"/>
<dbReference type="Proteomes" id="UP000034324">
    <property type="component" value="Unassembled WGS sequence"/>
</dbReference>
<proteinExistence type="predicted"/>
<dbReference type="PRINTS" id="PR00344">
    <property type="entry name" value="BCTRLSENSOR"/>
</dbReference>
<feature type="transmembrane region" description="Helical" evidence="9">
    <location>
        <begin position="83"/>
        <end position="102"/>
    </location>
</feature>
<dbReference type="NCBIfam" id="TIGR00229">
    <property type="entry name" value="sensory_box"/>
    <property type="match status" value="1"/>
</dbReference>
<dbReference type="InterPro" id="IPR000700">
    <property type="entry name" value="PAS-assoc_C"/>
</dbReference>
<feature type="domain" description="Histidine kinase" evidence="10">
    <location>
        <begin position="375"/>
        <end position="588"/>
    </location>
</feature>
<dbReference type="SUPFAM" id="SSF47384">
    <property type="entry name" value="Homodimeric domain of signal transducing histidine kinase"/>
    <property type="match status" value="1"/>
</dbReference>
<evidence type="ECO:0000313" key="14">
    <source>
        <dbReference type="Proteomes" id="UP000034324"/>
    </source>
</evidence>
<comment type="caution">
    <text evidence="13">The sequence shown here is derived from an EMBL/GenBank/DDBJ whole genome shotgun (WGS) entry which is preliminary data.</text>
</comment>
<keyword evidence="9" id="KW-0812">Transmembrane</keyword>
<feature type="domain" description="PAS" evidence="11">
    <location>
        <begin position="241"/>
        <end position="291"/>
    </location>
</feature>
<evidence type="ECO:0000256" key="9">
    <source>
        <dbReference type="SAM" id="Phobius"/>
    </source>
</evidence>
<dbReference type="InterPro" id="IPR003594">
    <property type="entry name" value="HATPase_dom"/>
</dbReference>
<dbReference type="CDD" id="cd00130">
    <property type="entry name" value="PAS"/>
    <property type="match status" value="1"/>
</dbReference>
<keyword evidence="5" id="KW-0547">Nucleotide-binding</keyword>
<keyword evidence="9" id="KW-0472">Membrane</keyword>
<dbReference type="InterPro" id="IPR004358">
    <property type="entry name" value="Sig_transdc_His_kin-like_C"/>
</dbReference>
<evidence type="ECO:0000313" key="13">
    <source>
        <dbReference type="EMBL" id="KKQ76551.1"/>
    </source>
</evidence>
<keyword evidence="3" id="KW-0597">Phosphoprotein</keyword>